<dbReference type="GeneID" id="92902511"/>
<accession>A0A0X8F9L7</accession>
<evidence type="ECO:0000313" key="4">
    <source>
        <dbReference type="Proteomes" id="UP000069912"/>
    </source>
</evidence>
<dbReference type="EMBL" id="CP014160">
    <property type="protein sequence ID" value="AMB93316.1"/>
    <property type="molecule type" value="Genomic_DNA"/>
</dbReference>
<keyword evidence="2" id="KW-0732">Signal</keyword>
<sequence length="108" mass="11472">MHTPKLFCTKSSRFLLSLMASGAIFLAANDVQAAELSANANPSESQPTSTLSSDSESTNAPVPSSQTRGQIIDDPTIPSEGRWTSGEVHVHTTSSNDANASYNEFENI</sequence>
<feature type="signal peptide" evidence="2">
    <location>
        <begin position="1"/>
        <end position="33"/>
    </location>
</feature>
<protein>
    <submittedName>
        <fullName evidence="3">Uncharacterized protein</fullName>
    </submittedName>
</protein>
<evidence type="ECO:0000256" key="1">
    <source>
        <dbReference type="SAM" id="MobiDB-lite"/>
    </source>
</evidence>
<dbReference type="Proteomes" id="UP000069912">
    <property type="component" value="Chromosome"/>
</dbReference>
<gene>
    <name evidence="3" type="ORF">AWM72_00290</name>
</gene>
<keyword evidence="4" id="KW-1185">Reference proteome</keyword>
<dbReference type="KEGG" id="asan:AWM72_00290"/>
<evidence type="ECO:0000313" key="3">
    <source>
        <dbReference type="EMBL" id="AMB93316.1"/>
    </source>
</evidence>
<name>A0A0X8F9L7_9LACT</name>
<reference evidence="3 4" key="1">
    <citation type="journal article" date="2016" name="Genome Announc.">
        <title>Complete Genome Sequences of Aerococcus christensenii CCUG 28831T, Aerococcus sanguinicola CCUG 43001T, Aerococcus urinae CCUG 36881T, Aerococcus urinaeequi CCUG 28094T, Aerococcus urinaehominis CCUG 42038 BT, and Aerococcus viridans CCUG 4311T.</title>
        <authorList>
            <person name="Carkaci D."/>
            <person name="Dargis R."/>
            <person name="Nielsen X.C."/>
            <person name="Skovgaard O."/>
            <person name="Fuursted K."/>
            <person name="Christensen J.J."/>
        </authorList>
    </citation>
    <scope>NUCLEOTIDE SEQUENCE [LARGE SCALE GENOMIC DNA]</scope>
    <source>
        <strain evidence="3 4">CCUG43001</strain>
    </source>
</reference>
<organism evidence="3 4">
    <name type="scientific">Aerococcus sanguinicola</name>
    <dbReference type="NCBI Taxonomy" id="119206"/>
    <lineage>
        <taxon>Bacteria</taxon>
        <taxon>Bacillati</taxon>
        <taxon>Bacillota</taxon>
        <taxon>Bacilli</taxon>
        <taxon>Lactobacillales</taxon>
        <taxon>Aerococcaceae</taxon>
        <taxon>Aerococcus</taxon>
    </lineage>
</organism>
<evidence type="ECO:0000256" key="2">
    <source>
        <dbReference type="SAM" id="SignalP"/>
    </source>
</evidence>
<dbReference type="RefSeq" id="WP_067971512.1">
    <property type="nucleotide sequence ID" value="NZ_CP014160.1"/>
</dbReference>
<proteinExistence type="predicted"/>
<reference evidence="4" key="2">
    <citation type="submission" date="2016-01" db="EMBL/GenBank/DDBJ databases">
        <title>Six Aerococcus type strain genome sequencing and assembly using PacBio and Illumina Hiseq.</title>
        <authorList>
            <person name="Carkaci D."/>
            <person name="Dargis R."/>
            <person name="Nielsen X.C."/>
            <person name="Skovgaard O."/>
            <person name="Fuursted K."/>
            <person name="Christensen J.J."/>
        </authorList>
    </citation>
    <scope>NUCLEOTIDE SEQUENCE [LARGE SCALE GENOMIC DNA]</scope>
    <source>
        <strain evidence="4">CCUG43001</strain>
    </source>
</reference>
<feature type="chain" id="PRO_5007065997" evidence="2">
    <location>
        <begin position="34"/>
        <end position="108"/>
    </location>
</feature>
<feature type="compositionally biased region" description="Polar residues" evidence="1">
    <location>
        <begin position="38"/>
        <end position="69"/>
    </location>
</feature>
<dbReference type="AlphaFoldDB" id="A0A0X8F9L7"/>
<feature type="region of interest" description="Disordered" evidence="1">
    <location>
        <begin position="36"/>
        <end position="108"/>
    </location>
</feature>
<feature type="compositionally biased region" description="Polar residues" evidence="1">
    <location>
        <begin position="91"/>
        <end position="108"/>
    </location>
</feature>